<organism evidence="1 2">
    <name type="scientific">Candidatus Anaerobiospirillum pullistercoris</name>
    <dbReference type="NCBI Taxonomy" id="2838452"/>
    <lineage>
        <taxon>Bacteria</taxon>
        <taxon>Pseudomonadati</taxon>
        <taxon>Pseudomonadota</taxon>
        <taxon>Gammaproteobacteria</taxon>
        <taxon>Aeromonadales</taxon>
        <taxon>Succinivibrionaceae</taxon>
        <taxon>Anaerobiospirillum</taxon>
    </lineage>
</organism>
<dbReference type="Proteomes" id="UP000886829">
    <property type="component" value="Unassembled WGS sequence"/>
</dbReference>
<evidence type="ECO:0000313" key="1">
    <source>
        <dbReference type="EMBL" id="HIX56715.1"/>
    </source>
</evidence>
<accession>A0A9D1WCT7</accession>
<gene>
    <name evidence="1" type="ORF">H9850_04490</name>
</gene>
<evidence type="ECO:0000313" key="2">
    <source>
        <dbReference type="Proteomes" id="UP000886829"/>
    </source>
</evidence>
<reference evidence="1" key="2">
    <citation type="submission" date="2021-04" db="EMBL/GenBank/DDBJ databases">
        <authorList>
            <person name="Gilroy R."/>
        </authorList>
    </citation>
    <scope>NUCLEOTIDE SEQUENCE</scope>
    <source>
        <strain evidence="1">USASDec5-558</strain>
    </source>
</reference>
<sequence>MLVLSLLLRGDVCCAPLMAADTIAYVAGDKPDSSQGQVQDYPELLKVLRGNNIVGQDRDSPIPEELLQLIMRVKDEEAPFLGPRLHSSHPLKNRDFLIEEDIFGFGFTKKVSLEGFVLTFLQVLISQNPYEPFAFANTSYSHGSEQDHLAKLNPEHLSETSFIRSRFTLLRRLVLNNPYVDFVRQRTGKTEEERWYEWQKLFIEGNTWLTEKSKVLQKYKPEDLNYLRVHFSSFAEFAQALALLRNWVLTTADDDRSWYNIFMFPLGPCFLFAELNYGMSTTTNYFSYEGVTLFTFLARSIVPDEQRNHVGHELYSRFFPEVNLLNELATNVAGPSAYEALDALYYLQQPEQRRAYNGLTEEKEQKKYAEWLRKKLAKPDNDNDNDNDNDIDNDIDNDRYVAPNVAVTYSVKTTDFCPVRQHRIFTQLFEDIANILAMELNQQELFISLGQIGLLNLMVFGLEQSRGALSVGIGQKAHCDINIIPVVNLSQRDSGIRKSSVERCKYNNELNQRMLRPYLKAHLTRLVEMVDPQLLQTSALNASQVNELLSLISALFTFNSTGLSVLRSTVAFLHSKAGTALKANEIQSLRRKKRKESEVQQKNVSSDELAQLNLSYKQFTDLVWDAMLLQERNHDDYHNKFGASIGLASSSITRGYCYYFSDDLLRTLVMAVVGRSNHMPLGRFLEQLDQRYHIIIGPKEARAYYAEGAPFANTLPLQSLDDEFTKNYCALRDQLARLGLLQSLSDYCDFVKNPFFHGLD</sequence>
<dbReference type="EMBL" id="DXEV01000088">
    <property type="protein sequence ID" value="HIX56715.1"/>
    <property type="molecule type" value="Genomic_DNA"/>
</dbReference>
<proteinExistence type="predicted"/>
<reference evidence="1" key="1">
    <citation type="journal article" date="2021" name="PeerJ">
        <title>Extensive microbial diversity within the chicken gut microbiome revealed by metagenomics and culture.</title>
        <authorList>
            <person name="Gilroy R."/>
            <person name="Ravi A."/>
            <person name="Getino M."/>
            <person name="Pursley I."/>
            <person name="Horton D.L."/>
            <person name="Alikhan N.F."/>
            <person name="Baker D."/>
            <person name="Gharbi K."/>
            <person name="Hall N."/>
            <person name="Watson M."/>
            <person name="Adriaenssens E.M."/>
            <person name="Foster-Nyarko E."/>
            <person name="Jarju S."/>
            <person name="Secka A."/>
            <person name="Antonio M."/>
            <person name="Oren A."/>
            <person name="Chaudhuri R.R."/>
            <person name="La Ragione R."/>
            <person name="Hildebrand F."/>
            <person name="Pallen M.J."/>
        </authorList>
    </citation>
    <scope>NUCLEOTIDE SEQUENCE</scope>
    <source>
        <strain evidence="1">USASDec5-558</strain>
    </source>
</reference>
<dbReference type="AlphaFoldDB" id="A0A9D1WCT7"/>
<protein>
    <submittedName>
        <fullName evidence="1">Uncharacterized protein</fullName>
    </submittedName>
</protein>
<name>A0A9D1WCT7_9GAMM</name>
<comment type="caution">
    <text evidence="1">The sequence shown here is derived from an EMBL/GenBank/DDBJ whole genome shotgun (WGS) entry which is preliminary data.</text>
</comment>